<evidence type="ECO:0000256" key="2">
    <source>
        <dbReference type="ARBA" id="ARBA00022676"/>
    </source>
</evidence>
<dbReference type="FunFam" id="3.40.50.2000:FF:000056">
    <property type="entry name" value="Glycosyltransferase"/>
    <property type="match status" value="1"/>
</dbReference>
<comment type="similarity">
    <text evidence="1 4">Belongs to the UDP-glycosyltransferase family.</text>
</comment>
<dbReference type="GO" id="GO:0005737">
    <property type="term" value="C:cytoplasm"/>
    <property type="evidence" value="ECO:0000318"/>
    <property type="project" value="GO_Central"/>
</dbReference>
<dbReference type="Pfam" id="PF26168">
    <property type="entry name" value="Glyco_transf_N"/>
    <property type="match status" value="1"/>
</dbReference>
<dbReference type="PANTHER" id="PTHR11926:SF1494">
    <property type="entry name" value="FLAVONOL 3-O-GLUCOSYLTRANSFERASE UGT76E12-RELATED"/>
    <property type="match status" value="1"/>
</dbReference>
<evidence type="ECO:0000313" key="8">
    <source>
        <dbReference type="Proteomes" id="UP000001514"/>
    </source>
</evidence>
<dbReference type="CDD" id="cd03784">
    <property type="entry name" value="GT1_Gtf-like"/>
    <property type="match status" value="1"/>
</dbReference>
<dbReference type="EC" id="2.4.1.-" evidence="5"/>
<evidence type="ECO:0000313" key="7">
    <source>
        <dbReference type="EMBL" id="EFJ17873.1"/>
    </source>
</evidence>
<keyword evidence="3 4" id="KW-0808">Transferase</keyword>
<organism evidence="8">
    <name type="scientific">Selaginella moellendorffii</name>
    <name type="common">Spikemoss</name>
    <dbReference type="NCBI Taxonomy" id="88036"/>
    <lineage>
        <taxon>Eukaryota</taxon>
        <taxon>Viridiplantae</taxon>
        <taxon>Streptophyta</taxon>
        <taxon>Embryophyta</taxon>
        <taxon>Tracheophyta</taxon>
        <taxon>Lycopodiopsida</taxon>
        <taxon>Selaginellales</taxon>
        <taxon>Selaginellaceae</taxon>
        <taxon>Selaginella</taxon>
    </lineage>
</organism>
<gene>
    <name evidence="7" type="ORF">SELMODRAFT_154272</name>
</gene>
<name>D8SCL2_SELML</name>
<evidence type="ECO:0000259" key="6">
    <source>
        <dbReference type="Pfam" id="PF26168"/>
    </source>
</evidence>
<dbReference type="KEGG" id="smo:SELMODRAFT_154272"/>
<reference evidence="7 8" key="1">
    <citation type="journal article" date="2011" name="Science">
        <title>The Selaginella genome identifies genetic changes associated with the evolution of vascular plants.</title>
        <authorList>
            <person name="Banks J.A."/>
            <person name="Nishiyama T."/>
            <person name="Hasebe M."/>
            <person name="Bowman J.L."/>
            <person name="Gribskov M."/>
            <person name="dePamphilis C."/>
            <person name="Albert V.A."/>
            <person name="Aono N."/>
            <person name="Aoyama T."/>
            <person name="Ambrose B.A."/>
            <person name="Ashton N.W."/>
            <person name="Axtell M.J."/>
            <person name="Barker E."/>
            <person name="Barker M.S."/>
            <person name="Bennetzen J.L."/>
            <person name="Bonawitz N.D."/>
            <person name="Chapple C."/>
            <person name="Cheng C."/>
            <person name="Correa L.G."/>
            <person name="Dacre M."/>
            <person name="DeBarry J."/>
            <person name="Dreyer I."/>
            <person name="Elias M."/>
            <person name="Engstrom E.M."/>
            <person name="Estelle M."/>
            <person name="Feng L."/>
            <person name="Finet C."/>
            <person name="Floyd S.K."/>
            <person name="Frommer W.B."/>
            <person name="Fujita T."/>
            <person name="Gramzow L."/>
            <person name="Gutensohn M."/>
            <person name="Harholt J."/>
            <person name="Hattori M."/>
            <person name="Heyl A."/>
            <person name="Hirai T."/>
            <person name="Hiwatashi Y."/>
            <person name="Ishikawa M."/>
            <person name="Iwata M."/>
            <person name="Karol K.G."/>
            <person name="Koehler B."/>
            <person name="Kolukisaoglu U."/>
            <person name="Kubo M."/>
            <person name="Kurata T."/>
            <person name="Lalonde S."/>
            <person name="Li K."/>
            <person name="Li Y."/>
            <person name="Litt A."/>
            <person name="Lyons E."/>
            <person name="Manning G."/>
            <person name="Maruyama T."/>
            <person name="Michael T.P."/>
            <person name="Mikami K."/>
            <person name="Miyazaki S."/>
            <person name="Morinaga S."/>
            <person name="Murata T."/>
            <person name="Mueller-Roeber B."/>
            <person name="Nelson D.R."/>
            <person name="Obara M."/>
            <person name="Oguri Y."/>
            <person name="Olmstead R.G."/>
            <person name="Onodera N."/>
            <person name="Petersen B.L."/>
            <person name="Pils B."/>
            <person name="Prigge M."/>
            <person name="Rensing S.A."/>
            <person name="Riano-Pachon D.M."/>
            <person name="Roberts A.W."/>
            <person name="Sato Y."/>
            <person name="Scheller H.V."/>
            <person name="Schulz B."/>
            <person name="Schulz C."/>
            <person name="Shakirov E.V."/>
            <person name="Shibagaki N."/>
            <person name="Shinohara N."/>
            <person name="Shippen D.E."/>
            <person name="Soerensen I."/>
            <person name="Sotooka R."/>
            <person name="Sugimoto N."/>
            <person name="Sugita M."/>
            <person name="Sumikawa N."/>
            <person name="Tanurdzic M."/>
            <person name="Theissen G."/>
            <person name="Ulvskov P."/>
            <person name="Wakazuki S."/>
            <person name="Weng J.K."/>
            <person name="Willats W.W."/>
            <person name="Wipf D."/>
            <person name="Wolf P.G."/>
            <person name="Yang L."/>
            <person name="Zimmer A.D."/>
            <person name="Zhu Q."/>
            <person name="Mitros T."/>
            <person name="Hellsten U."/>
            <person name="Loque D."/>
            <person name="Otillar R."/>
            <person name="Salamov A."/>
            <person name="Schmutz J."/>
            <person name="Shapiro H."/>
            <person name="Lindquist E."/>
            <person name="Lucas S."/>
            <person name="Rokhsar D."/>
            <person name="Grigoriev I.V."/>
        </authorList>
    </citation>
    <scope>NUCLEOTIDE SEQUENCE [LARGE SCALE GENOMIC DNA]</scope>
</reference>
<dbReference type="GO" id="GO:0080044">
    <property type="term" value="F:quercetin 7-O-glucosyltransferase activity"/>
    <property type="evidence" value="ECO:0000318"/>
    <property type="project" value="GO_Central"/>
</dbReference>
<keyword evidence="8" id="KW-1185">Reference proteome</keyword>
<dbReference type="Gramene" id="EFJ17873">
    <property type="protein sequence ID" value="EFJ17873"/>
    <property type="gene ID" value="SELMODRAFT_154272"/>
</dbReference>
<dbReference type="AlphaFoldDB" id="D8SCL2"/>
<dbReference type="InterPro" id="IPR035595">
    <property type="entry name" value="UDP_glycos_trans_CS"/>
</dbReference>
<dbReference type="GO" id="GO:0080043">
    <property type="term" value="F:quercetin 3-O-glucosyltransferase activity"/>
    <property type="evidence" value="ECO:0000318"/>
    <property type="project" value="GO_Central"/>
</dbReference>
<dbReference type="eggNOG" id="KOG1192">
    <property type="taxonomic scope" value="Eukaryota"/>
</dbReference>
<dbReference type="OMA" id="CHMENVA"/>
<feature type="domain" description="Glycosyltransferase N-terminal" evidence="6">
    <location>
        <begin position="10"/>
        <end position="75"/>
    </location>
</feature>
<evidence type="ECO:0000256" key="1">
    <source>
        <dbReference type="ARBA" id="ARBA00009995"/>
    </source>
</evidence>
<dbReference type="PROSITE" id="PS00375">
    <property type="entry name" value="UDPGT"/>
    <property type="match status" value="1"/>
</dbReference>
<evidence type="ECO:0000256" key="3">
    <source>
        <dbReference type="ARBA" id="ARBA00022679"/>
    </source>
</evidence>
<keyword evidence="2 4" id="KW-0328">Glycosyltransferase</keyword>
<dbReference type="InterPro" id="IPR058980">
    <property type="entry name" value="Glyco_transf_N"/>
</dbReference>
<dbReference type="Pfam" id="PF00201">
    <property type="entry name" value="UDPGT"/>
    <property type="match status" value="1"/>
</dbReference>
<evidence type="ECO:0000256" key="5">
    <source>
        <dbReference type="RuleBase" id="RU362057"/>
    </source>
</evidence>
<protein>
    <recommendedName>
        <fullName evidence="5">Glycosyltransferase</fullName>
        <ecNumber evidence="5">2.4.1.-</ecNumber>
    </recommendedName>
</protein>
<dbReference type="EMBL" id="GL377612">
    <property type="protein sequence ID" value="EFJ17873.1"/>
    <property type="molecule type" value="Genomic_DNA"/>
</dbReference>
<proteinExistence type="inferred from homology"/>
<dbReference type="InterPro" id="IPR002213">
    <property type="entry name" value="UDP_glucos_trans"/>
</dbReference>
<dbReference type="InParanoid" id="D8SCL2"/>
<dbReference type="HOGENOM" id="CLU_001724_0_0_1"/>
<sequence>MASRSNPPHVVVIPLPISGHTNPLLQLSVQLASLGSDITFITTSSTLQASLSALNHLCDGDQKLRQAIRFQALEVDRDRSGYTLSESIEVMARNSDEIKKLVAASAPELGPVSLAIIDFLLIDRLESLACNVAAFWVSSAAMLHITVNVETLLEKGFLPLSRNDRSPEKKVVDSSVIPGVPCELSVFTDIPEDPLDPVSFSSMRKLKNLLKAPWLIMNTLDELEEQTLGDLRDQGFGKLVNVGPMLVGAVSSMEDHVQKEWLDAQEVSSVLYVCFGTMVELPEEQVMEVGYGLEASHQSFLWVLRESSQRKLGYFLQGLRTRIGNRGLIVSWSSQIDILRHPSVGGFVTHCGWNSTLESLSSGVPMIGWPFMGDQPINCKFMVDVWRVGVRIESKNSSDGSSRIVGRSEVERAARSLMGSESLRKRAKVIKSKAMEAMEVSRARLKELLYL</sequence>
<dbReference type="PANTHER" id="PTHR11926">
    <property type="entry name" value="GLUCOSYL/GLUCURONOSYL TRANSFERASES"/>
    <property type="match status" value="1"/>
</dbReference>
<dbReference type="Proteomes" id="UP000001514">
    <property type="component" value="Unassembled WGS sequence"/>
</dbReference>
<evidence type="ECO:0000256" key="4">
    <source>
        <dbReference type="RuleBase" id="RU003718"/>
    </source>
</evidence>
<accession>D8SCL2</accession>
<dbReference type="Gene3D" id="3.40.50.2000">
    <property type="entry name" value="Glycogen Phosphorylase B"/>
    <property type="match status" value="2"/>
</dbReference>
<dbReference type="OrthoDB" id="5835829at2759"/>
<dbReference type="SUPFAM" id="SSF53756">
    <property type="entry name" value="UDP-Glycosyltransferase/glycogen phosphorylase"/>
    <property type="match status" value="1"/>
</dbReference>